<accession>A0A9J6QB91</accession>
<dbReference type="RefSeq" id="WP_271266835.1">
    <property type="nucleotide sequence ID" value="NZ_JAMGZJ010000069.1"/>
</dbReference>
<dbReference type="EMBL" id="JAMGZJ010000069">
    <property type="protein sequence ID" value="MCU6668249.1"/>
    <property type="molecule type" value="Genomic_DNA"/>
</dbReference>
<evidence type="ECO:0000313" key="6">
    <source>
        <dbReference type="EMBL" id="MCU6668249.1"/>
    </source>
</evidence>
<dbReference type="Gene3D" id="1.10.357.10">
    <property type="entry name" value="Tetracycline Repressor, domain 2"/>
    <property type="match status" value="1"/>
</dbReference>
<evidence type="ECO:0000256" key="1">
    <source>
        <dbReference type="ARBA" id="ARBA00023015"/>
    </source>
</evidence>
<reference evidence="6" key="1">
    <citation type="submission" date="2022-05" db="EMBL/GenBank/DDBJ databases">
        <title>Description of a novel species of Leclercia; Leclercia tamurae and the Proposal for a Novel Genus Silvania gen. nov. Containing Two Novel Species Silvania hatchlandensis sp. nov. and Silvania confinis sp. nov. Isolated from the Rhizosphere of Oak.</title>
        <authorList>
            <person name="Maddock D.W."/>
            <person name="Brady C.L."/>
            <person name="Denman S."/>
            <person name="Arnold D."/>
        </authorList>
    </citation>
    <scope>NUCLEOTIDE SEQUENCE</scope>
    <source>
        <strain evidence="6">H4N4</strain>
    </source>
</reference>
<dbReference type="Pfam" id="PF00440">
    <property type="entry name" value="TetR_N"/>
    <property type="match status" value="1"/>
</dbReference>
<dbReference type="InterPro" id="IPR050109">
    <property type="entry name" value="HTH-type_TetR-like_transc_reg"/>
</dbReference>
<keyword evidence="3" id="KW-0804">Transcription</keyword>
<protein>
    <submittedName>
        <fullName evidence="6">TetR/AcrR family transcriptional regulator</fullName>
    </submittedName>
</protein>
<keyword evidence="1" id="KW-0805">Transcription regulation</keyword>
<gene>
    <name evidence="6" type="ORF">M8013_05690</name>
</gene>
<dbReference type="Proteomes" id="UP001061282">
    <property type="component" value="Unassembled WGS sequence"/>
</dbReference>
<dbReference type="InterPro" id="IPR041479">
    <property type="entry name" value="TetR_CgmR_C"/>
</dbReference>
<feature type="domain" description="HTH tetR-type" evidence="5">
    <location>
        <begin position="12"/>
        <end position="72"/>
    </location>
</feature>
<evidence type="ECO:0000256" key="2">
    <source>
        <dbReference type="ARBA" id="ARBA00023125"/>
    </source>
</evidence>
<sequence length="184" mass="20321">MTINHLRKKQPALVRASLIECTKALAARNGLSTASVQAICDMAGVTKGAFFHHFPSKDALLNCVFEQMVNEFSAEITRRIDMDPCDIGAFTRAYLEMGAATIDNPDMVTLWKSAMADEHICEKWREWYLGILNERGCLEDRPEFAVVRMAADGLCLGASMQIYPGDLKGALHVLRTLSAAPAEK</sequence>
<keyword evidence="2 4" id="KW-0238">DNA-binding</keyword>
<dbReference type="PROSITE" id="PS50977">
    <property type="entry name" value="HTH_TETR_2"/>
    <property type="match status" value="1"/>
</dbReference>
<evidence type="ECO:0000256" key="3">
    <source>
        <dbReference type="ARBA" id="ARBA00023163"/>
    </source>
</evidence>
<comment type="caution">
    <text evidence="6">The sequence shown here is derived from an EMBL/GenBank/DDBJ whole genome shotgun (WGS) entry which is preliminary data.</text>
</comment>
<dbReference type="Pfam" id="PF17937">
    <property type="entry name" value="TetR_C_28"/>
    <property type="match status" value="1"/>
</dbReference>
<evidence type="ECO:0000313" key="7">
    <source>
        <dbReference type="Proteomes" id="UP001061282"/>
    </source>
</evidence>
<evidence type="ECO:0000256" key="4">
    <source>
        <dbReference type="PROSITE-ProRule" id="PRU00335"/>
    </source>
</evidence>
<dbReference type="GO" id="GO:0003700">
    <property type="term" value="F:DNA-binding transcription factor activity"/>
    <property type="evidence" value="ECO:0007669"/>
    <property type="project" value="TreeGrafter"/>
</dbReference>
<dbReference type="PRINTS" id="PR00455">
    <property type="entry name" value="HTHTETR"/>
</dbReference>
<dbReference type="InterPro" id="IPR023772">
    <property type="entry name" value="DNA-bd_HTH_TetR-type_CS"/>
</dbReference>
<proteinExistence type="predicted"/>
<dbReference type="InterPro" id="IPR001647">
    <property type="entry name" value="HTH_TetR"/>
</dbReference>
<keyword evidence="7" id="KW-1185">Reference proteome</keyword>
<dbReference type="PROSITE" id="PS01081">
    <property type="entry name" value="HTH_TETR_1"/>
    <property type="match status" value="1"/>
</dbReference>
<feature type="DNA-binding region" description="H-T-H motif" evidence="4">
    <location>
        <begin position="35"/>
        <end position="54"/>
    </location>
</feature>
<dbReference type="InterPro" id="IPR009057">
    <property type="entry name" value="Homeodomain-like_sf"/>
</dbReference>
<organism evidence="6 7">
    <name type="scientific">Silvania confinis</name>
    <dbReference type="NCBI Taxonomy" id="2926470"/>
    <lineage>
        <taxon>Bacteria</taxon>
        <taxon>Pseudomonadati</taxon>
        <taxon>Pseudomonadota</taxon>
        <taxon>Gammaproteobacteria</taxon>
        <taxon>Enterobacterales</taxon>
        <taxon>Enterobacteriaceae</taxon>
        <taxon>Silvania</taxon>
    </lineage>
</organism>
<dbReference type="SUPFAM" id="SSF46689">
    <property type="entry name" value="Homeodomain-like"/>
    <property type="match status" value="1"/>
</dbReference>
<dbReference type="GO" id="GO:0000976">
    <property type="term" value="F:transcription cis-regulatory region binding"/>
    <property type="evidence" value="ECO:0007669"/>
    <property type="project" value="TreeGrafter"/>
</dbReference>
<dbReference type="PANTHER" id="PTHR30055:SF234">
    <property type="entry name" value="HTH-TYPE TRANSCRIPTIONAL REGULATOR BETI"/>
    <property type="match status" value="1"/>
</dbReference>
<dbReference type="AlphaFoldDB" id="A0A9J6QB91"/>
<dbReference type="PANTHER" id="PTHR30055">
    <property type="entry name" value="HTH-TYPE TRANSCRIPTIONAL REGULATOR RUTR"/>
    <property type="match status" value="1"/>
</dbReference>
<evidence type="ECO:0000259" key="5">
    <source>
        <dbReference type="PROSITE" id="PS50977"/>
    </source>
</evidence>
<name>A0A9J6QB91_9ENTR</name>